<feature type="transmembrane region" description="Helical" evidence="1">
    <location>
        <begin position="20"/>
        <end position="49"/>
    </location>
</feature>
<keyword evidence="1" id="KW-0812">Transmembrane</keyword>
<dbReference type="AlphaFoldDB" id="A0A2T2NCC5"/>
<keyword evidence="3" id="KW-1185">Reference proteome</keyword>
<accession>A0A2T2NCC5</accession>
<evidence type="ECO:0000313" key="2">
    <source>
        <dbReference type="EMBL" id="PSN63092.1"/>
    </source>
</evidence>
<evidence type="ECO:0000313" key="3">
    <source>
        <dbReference type="Proteomes" id="UP000240883"/>
    </source>
</evidence>
<evidence type="ECO:0000256" key="1">
    <source>
        <dbReference type="SAM" id="Phobius"/>
    </source>
</evidence>
<dbReference type="EMBL" id="KZ678140">
    <property type="protein sequence ID" value="PSN63092.1"/>
    <property type="molecule type" value="Genomic_DNA"/>
</dbReference>
<dbReference type="Proteomes" id="UP000240883">
    <property type="component" value="Unassembled WGS sequence"/>
</dbReference>
<protein>
    <submittedName>
        <fullName evidence="2">Uncharacterized protein</fullName>
    </submittedName>
</protein>
<gene>
    <name evidence="2" type="ORF">BS50DRAFT_104208</name>
</gene>
<proteinExistence type="predicted"/>
<keyword evidence="1" id="KW-1133">Transmembrane helix</keyword>
<keyword evidence="1" id="KW-0472">Membrane</keyword>
<reference evidence="2 3" key="1">
    <citation type="journal article" date="2018" name="Front. Microbiol.">
        <title>Genome-Wide Analysis of Corynespora cassiicola Leaf Fall Disease Putative Effectors.</title>
        <authorList>
            <person name="Lopez D."/>
            <person name="Ribeiro S."/>
            <person name="Label P."/>
            <person name="Fumanal B."/>
            <person name="Venisse J.S."/>
            <person name="Kohler A."/>
            <person name="de Oliveira R.R."/>
            <person name="Labutti K."/>
            <person name="Lipzen A."/>
            <person name="Lail K."/>
            <person name="Bauer D."/>
            <person name="Ohm R.A."/>
            <person name="Barry K.W."/>
            <person name="Spatafora J."/>
            <person name="Grigoriev I.V."/>
            <person name="Martin F.M."/>
            <person name="Pujade-Renaud V."/>
        </authorList>
    </citation>
    <scope>NUCLEOTIDE SEQUENCE [LARGE SCALE GENOMIC DNA]</scope>
    <source>
        <strain evidence="2 3">Philippines</strain>
    </source>
</reference>
<name>A0A2T2NCC5_CORCC</name>
<organism evidence="2 3">
    <name type="scientific">Corynespora cassiicola Philippines</name>
    <dbReference type="NCBI Taxonomy" id="1448308"/>
    <lineage>
        <taxon>Eukaryota</taxon>
        <taxon>Fungi</taxon>
        <taxon>Dikarya</taxon>
        <taxon>Ascomycota</taxon>
        <taxon>Pezizomycotina</taxon>
        <taxon>Dothideomycetes</taxon>
        <taxon>Pleosporomycetidae</taxon>
        <taxon>Pleosporales</taxon>
        <taxon>Corynesporascaceae</taxon>
        <taxon>Corynespora</taxon>
    </lineage>
</organism>
<sequence>MLEKDSQSLLGSHFFTSLSYLAPLGFSLKVSLVAFSALEYTFTTILFLYDFGIQSLSTFSCSLFSVRSHWLLGGFVVLARQDAFLQ</sequence>